<evidence type="ECO:0000256" key="1">
    <source>
        <dbReference type="PROSITE-ProRule" id="PRU01211"/>
    </source>
</evidence>
<name>A0AAN4ZNP1_9BILA</name>
<evidence type="ECO:0000313" key="4">
    <source>
        <dbReference type="Proteomes" id="UP001328107"/>
    </source>
</evidence>
<gene>
    <name evidence="3" type="ORF">PMAYCL1PPCAC_13419</name>
</gene>
<feature type="non-terminal residue" evidence="3">
    <location>
        <position position="1"/>
    </location>
</feature>
<comment type="caution">
    <text evidence="1">Lacks conserved residue(s) required for the propagation of feature annotation.</text>
</comment>
<dbReference type="Pfam" id="PF01400">
    <property type="entry name" value="Astacin"/>
    <property type="match status" value="1"/>
</dbReference>
<evidence type="ECO:0000259" key="2">
    <source>
        <dbReference type="PROSITE" id="PS51864"/>
    </source>
</evidence>
<dbReference type="InterPro" id="IPR024079">
    <property type="entry name" value="MetalloPept_cat_dom_sf"/>
</dbReference>
<feature type="domain" description="Peptidase M12A" evidence="2">
    <location>
        <begin position="48"/>
        <end position="136"/>
    </location>
</feature>
<dbReference type="GO" id="GO:0006508">
    <property type="term" value="P:proteolysis"/>
    <property type="evidence" value="ECO:0007669"/>
    <property type="project" value="InterPro"/>
</dbReference>
<sequence>TSLLLLLSFVVVAAFPPHNQTVLNPEFRRAEGDIILEDEDLEMIRGKRGAPDTSRTKWPIDQVISYKLEGPYDSAYAQMIRNGFKFWTDNSCLTYQETTSTTPNILVKKGVDCSSTLGRSSAASHIINFGEGCNNV</sequence>
<dbReference type="GO" id="GO:0004222">
    <property type="term" value="F:metalloendopeptidase activity"/>
    <property type="evidence" value="ECO:0007669"/>
    <property type="project" value="InterPro"/>
</dbReference>
<dbReference type="EMBL" id="BTRK01000003">
    <property type="protein sequence ID" value="GMR43224.1"/>
    <property type="molecule type" value="Genomic_DNA"/>
</dbReference>
<dbReference type="AlphaFoldDB" id="A0AAN4ZNP1"/>
<organism evidence="3 4">
    <name type="scientific">Pristionchus mayeri</name>
    <dbReference type="NCBI Taxonomy" id="1317129"/>
    <lineage>
        <taxon>Eukaryota</taxon>
        <taxon>Metazoa</taxon>
        <taxon>Ecdysozoa</taxon>
        <taxon>Nematoda</taxon>
        <taxon>Chromadorea</taxon>
        <taxon>Rhabditida</taxon>
        <taxon>Rhabditina</taxon>
        <taxon>Diplogasteromorpha</taxon>
        <taxon>Diplogasteroidea</taxon>
        <taxon>Neodiplogasteridae</taxon>
        <taxon>Pristionchus</taxon>
    </lineage>
</organism>
<proteinExistence type="predicted"/>
<dbReference type="Gene3D" id="3.40.390.10">
    <property type="entry name" value="Collagenase (Catalytic Domain)"/>
    <property type="match status" value="1"/>
</dbReference>
<accession>A0AAN4ZNP1</accession>
<protein>
    <recommendedName>
        <fullName evidence="2">Peptidase M12A domain-containing protein</fullName>
    </recommendedName>
</protein>
<reference evidence="4" key="1">
    <citation type="submission" date="2022-10" db="EMBL/GenBank/DDBJ databases">
        <title>Genome assembly of Pristionchus species.</title>
        <authorList>
            <person name="Yoshida K."/>
            <person name="Sommer R.J."/>
        </authorList>
    </citation>
    <scope>NUCLEOTIDE SEQUENCE [LARGE SCALE GENOMIC DNA]</scope>
    <source>
        <strain evidence="4">RS5460</strain>
    </source>
</reference>
<dbReference type="Proteomes" id="UP001328107">
    <property type="component" value="Unassembled WGS sequence"/>
</dbReference>
<comment type="caution">
    <text evidence="3">The sequence shown here is derived from an EMBL/GenBank/DDBJ whole genome shotgun (WGS) entry which is preliminary data.</text>
</comment>
<dbReference type="SUPFAM" id="SSF55486">
    <property type="entry name" value="Metalloproteases ('zincins'), catalytic domain"/>
    <property type="match status" value="1"/>
</dbReference>
<keyword evidence="4" id="KW-1185">Reference proteome</keyword>
<evidence type="ECO:0000313" key="3">
    <source>
        <dbReference type="EMBL" id="GMR43224.1"/>
    </source>
</evidence>
<feature type="non-terminal residue" evidence="3">
    <location>
        <position position="136"/>
    </location>
</feature>
<dbReference type="InterPro" id="IPR001506">
    <property type="entry name" value="Peptidase_M12A"/>
</dbReference>
<dbReference type="PROSITE" id="PS51864">
    <property type="entry name" value="ASTACIN"/>
    <property type="match status" value="1"/>
</dbReference>